<name>A0A194YJC9_SORBI</name>
<protein>
    <submittedName>
        <fullName evidence="2">Uncharacterized protein</fullName>
    </submittedName>
</protein>
<reference evidence="2 3" key="1">
    <citation type="journal article" date="2009" name="Nature">
        <title>The Sorghum bicolor genome and the diversification of grasses.</title>
        <authorList>
            <person name="Paterson A.H."/>
            <person name="Bowers J.E."/>
            <person name="Bruggmann R."/>
            <person name="Dubchak I."/>
            <person name="Grimwood J."/>
            <person name="Gundlach H."/>
            <person name="Haberer G."/>
            <person name="Hellsten U."/>
            <person name="Mitros T."/>
            <person name="Poliakov A."/>
            <person name="Schmutz J."/>
            <person name="Spannagl M."/>
            <person name="Tang H."/>
            <person name="Wang X."/>
            <person name="Wicker T."/>
            <person name="Bharti A.K."/>
            <person name="Chapman J."/>
            <person name="Feltus F.A."/>
            <person name="Gowik U."/>
            <person name="Grigoriev I.V."/>
            <person name="Lyons E."/>
            <person name="Maher C.A."/>
            <person name="Martis M."/>
            <person name="Narechania A."/>
            <person name="Otillar R.P."/>
            <person name="Penning B.W."/>
            <person name="Salamov A.A."/>
            <person name="Wang Y."/>
            <person name="Zhang L."/>
            <person name="Carpita N.C."/>
            <person name="Freeling M."/>
            <person name="Gingle A.R."/>
            <person name="Hash C.T."/>
            <person name="Keller B."/>
            <person name="Klein P."/>
            <person name="Kresovich S."/>
            <person name="McCann M.C."/>
            <person name="Ming R."/>
            <person name="Peterson D.G."/>
            <person name="Mehboob-ur-Rahman"/>
            <person name="Ware D."/>
            <person name="Westhoff P."/>
            <person name="Mayer K.F."/>
            <person name="Messing J."/>
            <person name="Rokhsar D.S."/>
        </authorList>
    </citation>
    <scope>NUCLEOTIDE SEQUENCE [LARGE SCALE GENOMIC DNA]</scope>
    <source>
        <strain evidence="3">cv. BTx623</strain>
    </source>
</reference>
<evidence type="ECO:0000313" key="2">
    <source>
        <dbReference type="EMBL" id="KXG20085.1"/>
    </source>
</evidence>
<dbReference type="EMBL" id="CM000769">
    <property type="protein sequence ID" value="KXG20084.1"/>
    <property type="molecule type" value="Genomic_DNA"/>
</dbReference>
<gene>
    <name evidence="2" type="ORF">SORBI_3010G152600</name>
</gene>
<dbReference type="Proteomes" id="UP000000768">
    <property type="component" value="Chromosome 10"/>
</dbReference>
<sequence length="106" mass="10727">MAPGIALPVPDAAGRARAGSGAGANVEAATLLGSRRDAQVGGAREEDPAWAEVAKLAVRASSSTGVWAIGRRTSASRFKQGLREASLPGDCPESSTRSSSSSMKCI</sequence>
<dbReference type="EMBL" id="CM000769">
    <property type="protein sequence ID" value="OQU76488.1"/>
    <property type="molecule type" value="Genomic_DNA"/>
</dbReference>
<evidence type="ECO:0000313" key="3">
    <source>
        <dbReference type="Proteomes" id="UP000000768"/>
    </source>
</evidence>
<feature type="compositionally biased region" description="Low complexity" evidence="1">
    <location>
        <begin position="94"/>
        <end position="106"/>
    </location>
</feature>
<feature type="region of interest" description="Disordered" evidence="1">
    <location>
        <begin position="1"/>
        <end position="21"/>
    </location>
</feature>
<dbReference type="Gramene" id="KXG20086">
    <property type="protein sequence ID" value="KXG20086"/>
    <property type="gene ID" value="SORBI_3010G152600"/>
</dbReference>
<organism evidence="2 3">
    <name type="scientific">Sorghum bicolor</name>
    <name type="common">Sorghum</name>
    <name type="synonym">Sorghum vulgare</name>
    <dbReference type="NCBI Taxonomy" id="4558"/>
    <lineage>
        <taxon>Eukaryota</taxon>
        <taxon>Viridiplantae</taxon>
        <taxon>Streptophyta</taxon>
        <taxon>Embryophyta</taxon>
        <taxon>Tracheophyta</taxon>
        <taxon>Spermatophyta</taxon>
        <taxon>Magnoliopsida</taxon>
        <taxon>Liliopsida</taxon>
        <taxon>Poales</taxon>
        <taxon>Poaceae</taxon>
        <taxon>PACMAD clade</taxon>
        <taxon>Panicoideae</taxon>
        <taxon>Andropogonodae</taxon>
        <taxon>Andropogoneae</taxon>
        <taxon>Sorghinae</taxon>
        <taxon>Sorghum</taxon>
    </lineage>
</organism>
<feature type="region of interest" description="Disordered" evidence="1">
    <location>
        <begin position="80"/>
        <end position="106"/>
    </location>
</feature>
<dbReference type="AlphaFoldDB" id="A0A194YJC9"/>
<dbReference type="EMBL" id="CM000769">
    <property type="protein sequence ID" value="KXG20086.1"/>
    <property type="molecule type" value="Genomic_DNA"/>
</dbReference>
<proteinExistence type="predicted"/>
<keyword evidence="3" id="KW-1185">Reference proteome</keyword>
<dbReference type="Gramene" id="KXG20084">
    <property type="protein sequence ID" value="KXG20084"/>
    <property type="gene ID" value="SORBI_3010G152600"/>
</dbReference>
<dbReference type="InParanoid" id="A0A194YJC9"/>
<reference evidence="3" key="3">
    <citation type="journal article" date="2018" name="Plant J.">
        <title>The Sorghum bicolor reference genome: improved assembly, gene annotations, a transcriptome atlas, and signatures of genome organization.</title>
        <authorList>
            <person name="McCormick R.F."/>
            <person name="Truong S.K."/>
            <person name="Sreedasyam A."/>
            <person name="Jenkins J."/>
            <person name="Shu S."/>
            <person name="Sims D."/>
            <person name="Kennedy M."/>
            <person name="Amirebrahimi M."/>
            <person name="Weers B.D."/>
            <person name="McKinley B."/>
            <person name="Mattison A."/>
            <person name="Morishige D.T."/>
            <person name="Grimwood J."/>
            <person name="Schmutz J."/>
            <person name="Mullet J.E."/>
        </authorList>
    </citation>
    <scope>NUCLEOTIDE SEQUENCE [LARGE SCALE GENOMIC DNA]</scope>
    <source>
        <strain evidence="3">cv. BTx623</strain>
    </source>
</reference>
<dbReference type="EMBL" id="CM000769">
    <property type="protein sequence ID" value="KXG20085.1"/>
    <property type="molecule type" value="Genomic_DNA"/>
</dbReference>
<dbReference type="Gramene" id="KXG20085">
    <property type="protein sequence ID" value="KXG20085"/>
    <property type="gene ID" value="SORBI_3010G152600"/>
</dbReference>
<reference evidence="2" key="2">
    <citation type="submission" date="2017-02" db="EMBL/GenBank/DDBJ databases">
        <title>WGS assembly of Sorghum bicolor.</title>
        <authorList>
            <person name="Paterson A."/>
            <person name="Mullet J."/>
            <person name="Bowers J."/>
            <person name="Bruggmann R."/>
            <person name="Dubchak I."/>
            <person name="Grimwood J."/>
            <person name="Gundlach H."/>
            <person name="Haberer G."/>
            <person name="Hellsten U."/>
            <person name="Mitros T."/>
            <person name="Poliakov A."/>
            <person name="Schmutz J."/>
            <person name="Spannagl M."/>
            <person name="Tang H."/>
            <person name="Wang X."/>
            <person name="Wicker T."/>
            <person name="Bharti A."/>
            <person name="Chapman J."/>
            <person name="Feltus F."/>
            <person name="Gowik U."/>
            <person name="Grigoriev I."/>
            <person name="Lyons E."/>
            <person name="Maher C."/>
            <person name="Martis M."/>
            <person name="Narechania A."/>
            <person name="Otillar R."/>
            <person name="Penning B."/>
            <person name="Salamov A."/>
            <person name="Wang Y."/>
            <person name="Zhang L."/>
            <person name="Carpita N."/>
            <person name="Freeling M."/>
            <person name="Gingle A."/>
            <person name="Hash C."/>
            <person name="Keller B."/>
            <person name="Klein P."/>
            <person name="Kresovich S."/>
            <person name="Mccann M."/>
            <person name="Ming R."/>
            <person name="Peterson D."/>
            <person name="Rahman M."/>
            <person name="Ware D."/>
            <person name="Westhoff P."/>
            <person name="Mayer K."/>
            <person name="Messing J."/>
            <person name="Sims D."/>
            <person name="Jenkins J."/>
            <person name="Shu S."/>
            <person name="Rokhsar D."/>
        </authorList>
    </citation>
    <scope>NUCLEOTIDE SEQUENCE</scope>
</reference>
<accession>A0A194YJC9</accession>
<evidence type="ECO:0000256" key="1">
    <source>
        <dbReference type="SAM" id="MobiDB-lite"/>
    </source>
</evidence>
<dbReference type="Gramene" id="OQU76488">
    <property type="protein sequence ID" value="OQU76488"/>
    <property type="gene ID" value="SORBI_3010G152600"/>
</dbReference>